<protein>
    <submittedName>
        <fullName evidence="1">Uncharacterized protein</fullName>
    </submittedName>
</protein>
<accession>A0A9N7V8M6</accession>
<keyword evidence="2" id="KW-1185">Reference proteome</keyword>
<dbReference type="AlphaFoldDB" id="A0A9N7V8M6"/>
<comment type="caution">
    <text evidence="1">The sequence shown here is derived from an EMBL/GenBank/DDBJ whole genome shotgun (WGS) entry which is preliminary data.</text>
</comment>
<evidence type="ECO:0000313" key="2">
    <source>
        <dbReference type="Proteomes" id="UP001153269"/>
    </source>
</evidence>
<reference evidence="1" key="1">
    <citation type="submission" date="2020-03" db="EMBL/GenBank/DDBJ databases">
        <authorList>
            <person name="Weist P."/>
        </authorList>
    </citation>
    <scope>NUCLEOTIDE SEQUENCE</scope>
</reference>
<organism evidence="1 2">
    <name type="scientific">Pleuronectes platessa</name>
    <name type="common">European plaice</name>
    <dbReference type="NCBI Taxonomy" id="8262"/>
    <lineage>
        <taxon>Eukaryota</taxon>
        <taxon>Metazoa</taxon>
        <taxon>Chordata</taxon>
        <taxon>Craniata</taxon>
        <taxon>Vertebrata</taxon>
        <taxon>Euteleostomi</taxon>
        <taxon>Actinopterygii</taxon>
        <taxon>Neopterygii</taxon>
        <taxon>Teleostei</taxon>
        <taxon>Neoteleostei</taxon>
        <taxon>Acanthomorphata</taxon>
        <taxon>Carangaria</taxon>
        <taxon>Pleuronectiformes</taxon>
        <taxon>Pleuronectoidei</taxon>
        <taxon>Pleuronectidae</taxon>
        <taxon>Pleuronectes</taxon>
    </lineage>
</organism>
<proteinExistence type="predicted"/>
<dbReference type="EMBL" id="CADEAL010003502">
    <property type="protein sequence ID" value="CAB1444947.1"/>
    <property type="molecule type" value="Genomic_DNA"/>
</dbReference>
<evidence type="ECO:0000313" key="1">
    <source>
        <dbReference type="EMBL" id="CAB1444947.1"/>
    </source>
</evidence>
<name>A0A9N7V8M6_PLEPL</name>
<dbReference type="Proteomes" id="UP001153269">
    <property type="component" value="Unassembled WGS sequence"/>
</dbReference>
<sequence>MENVTEQMPPHLPPCSATFKAGSDTITAVLLLQRATDGKHLARSDEAISINIYAGAAEEVKRESALTWWIITIITTGPFSRHMKAQQELTRYNAAICVSKVETCPRQLQNVFTSLPL</sequence>
<gene>
    <name evidence="1" type="ORF">PLEPLA_LOCUS32677</name>
</gene>